<accession>A0A835B4C9</accession>
<feature type="domain" description="Bifunctional inhibitor/plant lipid transfer protein/seed storage helical" evidence="2">
    <location>
        <begin position="38"/>
        <end position="104"/>
    </location>
</feature>
<keyword evidence="1" id="KW-0732">Signal</keyword>
<comment type="caution">
    <text evidence="3">The sequence shown here is derived from an EMBL/GenBank/DDBJ whole genome shotgun (WGS) entry which is preliminary data.</text>
</comment>
<evidence type="ECO:0000259" key="2">
    <source>
        <dbReference type="Pfam" id="PF14368"/>
    </source>
</evidence>
<dbReference type="PANTHER" id="PTHR33286">
    <property type="entry name" value="BIFUNCTIONAL INHIBITOR/LIPID-TRANSFER PROTEIN/SEED STORAGE 2S ALBUMIN SUPERFAMILY PROTEIN"/>
    <property type="match status" value="1"/>
</dbReference>
<dbReference type="AlphaFoldDB" id="A0A835B4C9"/>
<proteinExistence type="predicted"/>
<reference evidence="3" key="1">
    <citation type="submission" date="2020-07" db="EMBL/GenBank/DDBJ databases">
        <title>Genome sequence and genetic diversity analysis of an under-domesticated orphan crop, white fonio (Digitaria exilis).</title>
        <authorList>
            <person name="Bennetzen J.L."/>
            <person name="Chen S."/>
            <person name="Ma X."/>
            <person name="Wang X."/>
            <person name="Yssel A.E.J."/>
            <person name="Chaluvadi S.R."/>
            <person name="Johnson M."/>
            <person name="Gangashetty P."/>
            <person name="Hamidou F."/>
            <person name="Sanogo M.D."/>
            <person name="Zwaenepoel A."/>
            <person name="Wallace J."/>
            <person name="Van De Peer Y."/>
            <person name="Van Deynze A."/>
        </authorList>
    </citation>
    <scope>NUCLEOTIDE SEQUENCE</scope>
    <source>
        <tissue evidence="3">Leaves</tissue>
    </source>
</reference>
<dbReference type="Pfam" id="PF14368">
    <property type="entry name" value="LTP_2"/>
    <property type="match status" value="1"/>
</dbReference>
<dbReference type="Proteomes" id="UP000636709">
    <property type="component" value="Unassembled WGS sequence"/>
</dbReference>
<evidence type="ECO:0000313" key="4">
    <source>
        <dbReference type="Proteomes" id="UP000636709"/>
    </source>
</evidence>
<protein>
    <recommendedName>
        <fullName evidence="2">Bifunctional inhibitor/plant lipid transfer protein/seed storage helical domain-containing protein</fullName>
    </recommendedName>
</protein>
<gene>
    <name evidence="3" type="ORF">HU200_049606</name>
</gene>
<dbReference type="OrthoDB" id="654726at2759"/>
<sequence length="109" mass="12529">MSMKIYLRILFFALIGVGFTPHRICDEEDYYVEKDVFISKCMKTIKIGTQYEYPSQPCMNAVGKYDMKRICRVITDSDESKISTTKIVFLAYMCHKPIPVGAKCGSKCF</sequence>
<dbReference type="EMBL" id="JACEFO010002221">
    <property type="protein sequence ID" value="KAF8672399.1"/>
    <property type="molecule type" value="Genomic_DNA"/>
</dbReference>
<name>A0A835B4C9_9POAL</name>
<feature type="signal peptide" evidence="1">
    <location>
        <begin position="1"/>
        <end position="18"/>
    </location>
</feature>
<keyword evidence="4" id="KW-1185">Reference proteome</keyword>
<dbReference type="PANTHER" id="PTHR33286:SF44">
    <property type="entry name" value="5A2 PROTEIN"/>
    <property type="match status" value="1"/>
</dbReference>
<organism evidence="3 4">
    <name type="scientific">Digitaria exilis</name>
    <dbReference type="NCBI Taxonomy" id="1010633"/>
    <lineage>
        <taxon>Eukaryota</taxon>
        <taxon>Viridiplantae</taxon>
        <taxon>Streptophyta</taxon>
        <taxon>Embryophyta</taxon>
        <taxon>Tracheophyta</taxon>
        <taxon>Spermatophyta</taxon>
        <taxon>Magnoliopsida</taxon>
        <taxon>Liliopsida</taxon>
        <taxon>Poales</taxon>
        <taxon>Poaceae</taxon>
        <taxon>PACMAD clade</taxon>
        <taxon>Panicoideae</taxon>
        <taxon>Panicodae</taxon>
        <taxon>Paniceae</taxon>
        <taxon>Anthephorinae</taxon>
        <taxon>Digitaria</taxon>
    </lineage>
</organism>
<evidence type="ECO:0000256" key="1">
    <source>
        <dbReference type="SAM" id="SignalP"/>
    </source>
</evidence>
<feature type="chain" id="PRO_5032389765" description="Bifunctional inhibitor/plant lipid transfer protein/seed storage helical domain-containing protein" evidence="1">
    <location>
        <begin position="19"/>
        <end position="109"/>
    </location>
</feature>
<dbReference type="InterPro" id="IPR016140">
    <property type="entry name" value="Bifunc_inhib/LTP/seed_store"/>
</dbReference>
<evidence type="ECO:0000313" key="3">
    <source>
        <dbReference type="EMBL" id="KAF8672399.1"/>
    </source>
</evidence>